<protein>
    <recommendedName>
        <fullName evidence="4">Protein kinase domain-containing protein</fullName>
    </recommendedName>
</protein>
<comment type="caution">
    <text evidence="5">The sequence shown here is derived from an EMBL/GenBank/DDBJ whole genome shotgun (WGS) entry which is preliminary data.</text>
</comment>
<keyword evidence="1" id="KW-0547">Nucleotide-binding</keyword>
<dbReference type="PANTHER" id="PTHR44329:SF298">
    <property type="entry name" value="MIXED LINEAGE KINASE DOMAIN-LIKE PROTEIN"/>
    <property type="match status" value="1"/>
</dbReference>
<proteinExistence type="predicted"/>
<dbReference type="EMBL" id="JAPFFF010000048">
    <property type="protein sequence ID" value="KAK8840230.1"/>
    <property type="molecule type" value="Genomic_DNA"/>
</dbReference>
<reference evidence="5 6" key="1">
    <citation type="submission" date="2024-04" db="EMBL/GenBank/DDBJ databases">
        <title>Tritrichomonas musculus Genome.</title>
        <authorList>
            <person name="Alves-Ferreira E."/>
            <person name="Grigg M."/>
            <person name="Lorenzi H."/>
            <person name="Galac M."/>
        </authorList>
    </citation>
    <scope>NUCLEOTIDE SEQUENCE [LARGE SCALE GENOMIC DNA]</scope>
    <source>
        <strain evidence="5 6">EAF2021</strain>
    </source>
</reference>
<dbReference type="PANTHER" id="PTHR44329">
    <property type="entry name" value="SERINE/THREONINE-PROTEIN KINASE TNNI3K-RELATED"/>
    <property type="match status" value="1"/>
</dbReference>
<evidence type="ECO:0000256" key="3">
    <source>
        <dbReference type="SAM" id="MobiDB-lite"/>
    </source>
</evidence>
<dbReference type="SUPFAM" id="SSF56112">
    <property type="entry name" value="Protein kinase-like (PK-like)"/>
    <property type="match status" value="3"/>
</dbReference>
<feature type="compositionally biased region" description="Basic and acidic residues" evidence="3">
    <location>
        <begin position="1027"/>
        <end position="1036"/>
    </location>
</feature>
<name>A0ABR2H438_9EUKA</name>
<feature type="region of interest" description="Disordered" evidence="3">
    <location>
        <begin position="1014"/>
        <end position="1043"/>
    </location>
</feature>
<sequence>MKHGAKKQAKNFRSSNKNVSVLVEKVIKGIQNLEEGDFLHLDGGFSDEESSDDVEFYSQFNIDIQPIKIENYQLKKKISENPYEIELIITDKQTNDIFFAVMLNNSLRKVTEKEITDFSHQIKINTKLKSPLILKFIGYNLNDITNKPNPTLIFEYPSNGTLTTIIESDKKSTVSPKWNDTKKFIVIYGIASCMSYLHSLNIVHQDLNPANVYLTNDFFPKVGNFKSSSEIESEPIEKQNSLKSGDVYSFSLIVYEMITLEKPTNPFKLTKSAKKVPKSYLNLIECCTSAEEKIRPTFDEICYKLKTDKNLVGQKVDEDEFMSFLEAIGENESLIFGKADRVHLNLGNQVKSDTKKLTIRLKELNLSQFEKNAKIEDVTFCKVYKVIEKQTGLACAAKIAHNDLSAMTDVQVNNFTNEVNLLSKLNSPLMVKFIGYSSCNFKSKPKPMIFTEFARNGSLETVLKLERNGLTCPKWNDTKKLIVIYGIALGMSCLHSLNVLHRNLQPSNILLDDFFFPKICDFALSIDLKTQKITKNSMLIGTPAYMAPEILTDEKYSQAADVYAFALIVYEIVTQEVPFQGLNEIQLLKTVLSGNRPEIKPSVPDCYRVLIESCWCQNPQQRPSFNDIVESIRANKDFIAKMVNQDEFHCFIDHIEDKNKRATSKQFRKVSIDSKLFEKVDSIEAIEKVEFLDLSFFEKQSLVSQDSCYKTYQVKCKETGTFCSASCSRVQIEKLNQDEILNLKSEVTITSQLNHPSFLKLFGCCPFDFHCKRRPVIVSELASNGRLSSLIESERKGRHFSEFNETKKLIIIYGIAAGMAYLHSCGILHRNLNPSSIYLDNCLFPKIGDFGFTSLKKKMLESMIFQPTEGSRVDQYYSSPEVLNSKDYSKSSEVYSFSLIVYEILTNEIPFENVKNLNSLFEEVIKKSNRPKIKIQMPSCYKNLIEICWQENPEERPTFEDIVHILKTDNGFITEKVDKDFFIKYVQFIEKSKNRFYSQENKAKLSDFTKEKSKENEAVKLQNPKVHHTEAEETRNGNENQSVGNEVKINSKCCQIC</sequence>
<dbReference type="PROSITE" id="PS50011">
    <property type="entry name" value="PROTEIN_KINASE_DOM"/>
    <property type="match status" value="3"/>
</dbReference>
<dbReference type="Gene3D" id="1.10.510.10">
    <property type="entry name" value="Transferase(Phosphotransferase) domain 1"/>
    <property type="match status" value="3"/>
</dbReference>
<keyword evidence="6" id="KW-1185">Reference proteome</keyword>
<organism evidence="5 6">
    <name type="scientific">Tritrichomonas musculus</name>
    <dbReference type="NCBI Taxonomy" id="1915356"/>
    <lineage>
        <taxon>Eukaryota</taxon>
        <taxon>Metamonada</taxon>
        <taxon>Parabasalia</taxon>
        <taxon>Tritrichomonadida</taxon>
        <taxon>Tritrichomonadidae</taxon>
        <taxon>Tritrichomonas</taxon>
    </lineage>
</organism>
<dbReference type="InterPro" id="IPR000719">
    <property type="entry name" value="Prot_kinase_dom"/>
</dbReference>
<dbReference type="Pfam" id="PF07714">
    <property type="entry name" value="PK_Tyr_Ser-Thr"/>
    <property type="match status" value="3"/>
</dbReference>
<keyword evidence="2" id="KW-0067">ATP-binding</keyword>
<accession>A0ABR2H438</accession>
<evidence type="ECO:0000256" key="2">
    <source>
        <dbReference type="ARBA" id="ARBA00022840"/>
    </source>
</evidence>
<dbReference type="InterPro" id="IPR011009">
    <property type="entry name" value="Kinase-like_dom_sf"/>
</dbReference>
<feature type="domain" description="Protein kinase" evidence="4">
    <location>
        <begin position="72"/>
        <end position="322"/>
    </location>
</feature>
<evidence type="ECO:0000313" key="6">
    <source>
        <dbReference type="Proteomes" id="UP001470230"/>
    </source>
</evidence>
<dbReference type="InterPro" id="IPR051681">
    <property type="entry name" value="Ser/Thr_Kinases-Pseudokinases"/>
</dbReference>
<feature type="domain" description="Protein kinase" evidence="4">
    <location>
        <begin position="369"/>
        <end position="639"/>
    </location>
</feature>
<evidence type="ECO:0000313" key="5">
    <source>
        <dbReference type="EMBL" id="KAK8840230.1"/>
    </source>
</evidence>
<evidence type="ECO:0000259" key="4">
    <source>
        <dbReference type="PROSITE" id="PS50011"/>
    </source>
</evidence>
<feature type="domain" description="Protein kinase" evidence="4">
    <location>
        <begin position="697"/>
        <end position="973"/>
    </location>
</feature>
<evidence type="ECO:0000256" key="1">
    <source>
        <dbReference type="ARBA" id="ARBA00022741"/>
    </source>
</evidence>
<dbReference type="Proteomes" id="UP001470230">
    <property type="component" value="Unassembled WGS sequence"/>
</dbReference>
<dbReference type="InterPro" id="IPR001245">
    <property type="entry name" value="Ser-Thr/Tyr_kinase_cat_dom"/>
</dbReference>
<gene>
    <name evidence="5" type="ORF">M9Y10_031175</name>
</gene>